<dbReference type="CDD" id="cd05262">
    <property type="entry name" value="SDR_a7"/>
    <property type="match status" value="1"/>
</dbReference>
<dbReference type="Proteomes" id="UP000307378">
    <property type="component" value="Unassembled WGS sequence"/>
</dbReference>
<dbReference type="Gene3D" id="3.40.50.720">
    <property type="entry name" value="NAD(P)-binding Rossmann-like Domain"/>
    <property type="match status" value="1"/>
</dbReference>
<feature type="domain" description="NAD-dependent epimerase/dehydratase" evidence="1">
    <location>
        <begin position="3"/>
        <end position="218"/>
    </location>
</feature>
<dbReference type="InterPro" id="IPR036291">
    <property type="entry name" value="NAD(P)-bd_dom_sf"/>
</dbReference>
<gene>
    <name evidence="2" type="ORF">FAA86_12955</name>
</gene>
<name>A0A4S8Q5D1_9HYPH</name>
<evidence type="ECO:0000313" key="3">
    <source>
        <dbReference type="Proteomes" id="UP000307378"/>
    </source>
</evidence>
<proteinExistence type="predicted"/>
<dbReference type="Pfam" id="PF01370">
    <property type="entry name" value="Epimerase"/>
    <property type="match status" value="1"/>
</dbReference>
<dbReference type="InterPro" id="IPR001509">
    <property type="entry name" value="Epimerase_deHydtase"/>
</dbReference>
<organism evidence="2 3">
    <name type="scientific">Rhizobium rosettiformans W3</name>
    <dbReference type="NCBI Taxonomy" id="538378"/>
    <lineage>
        <taxon>Bacteria</taxon>
        <taxon>Pseudomonadati</taxon>
        <taxon>Pseudomonadota</taxon>
        <taxon>Alphaproteobacteria</taxon>
        <taxon>Hyphomicrobiales</taxon>
        <taxon>Rhizobiaceae</taxon>
        <taxon>Rhizobium/Agrobacterium group</taxon>
        <taxon>Rhizobium</taxon>
    </lineage>
</organism>
<dbReference type="PANTHER" id="PTHR48079">
    <property type="entry name" value="PROTEIN YEEZ"/>
    <property type="match status" value="1"/>
</dbReference>
<evidence type="ECO:0000313" key="2">
    <source>
        <dbReference type="EMBL" id="THV35434.1"/>
    </source>
</evidence>
<dbReference type="InterPro" id="IPR051783">
    <property type="entry name" value="NAD(P)-dependent_oxidoreduct"/>
</dbReference>
<protein>
    <submittedName>
        <fullName evidence="2">SDR family oxidoreductase</fullName>
    </submittedName>
</protein>
<dbReference type="SUPFAM" id="SSF51735">
    <property type="entry name" value="NAD(P)-binding Rossmann-fold domains"/>
    <property type="match status" value="1"/>
</dbReference>
<dbReference type="EMBL" id="STGU01000006">
    <property type="protein sequence ID" value="THV35434.1"/>
    <property type="molecule type" value="Genomic_DNA"/>
</dbReference>
<dbReference type="PANTHER" id="PTHR48079:SF9">
    <property type="entry name" value="PUTATIVE-RELATED"/>
    <property type="match status" value="1"/>
</dbReference>
<accession>A0A4S8Q5D1</accession>
<comment type="caution">
    <text evidence="2">The sequence shown here is derived from an EMBL/GenBank/DDBJ whole genome shotgun (WGS) entry which is preliminary data.</text>
</comment>
<dbReference type="AlphaFoldDB" id="A0A4S8Q5D1"/>
<reference evidence="2 3" key="1">
    <citation type="submission" date="2019-04" db="EMBL/GenBank/DDBJ databases">
        <title>genome sequence of strain W3.</title>
        <authorList>
            <person name="Gao J."/>
            <person name="Sun J."/>
        </authorList>
    </citation>
    <scope>NUCLEOTIDE SEQUENCE [LARGE SCALE GENOMIC DNA]</scope>
    <source>
        <strain evidence="2 3">W3</strain>
    </source>
</reference>
<dbReference type="GO" id="GO:0005737">
    <property type="term" value="C:cytoplasm"/>
    <property type="evidence" value="ECO:0007669"/>
    <property type="project" value="TreeGrafter"/>
</dbReference>
<dbReference type="GO" id="GO:0004029">
    <property type="term" value="F:aldehyde dehydrogenase (NAD+) activity"/>
    <property type="evidence" value="ECO:0007669"/>
    <property type="project" value="TreeGrafter"/>
</dbReference>
<dbReference type="RefSeq" id="WP_136541163.1">
    <property type="nucleotide sequence ID" value="NZ_STGU01000006.1"/>
</dbReference>
<evidence type="ECO:0000259" key="1">
    <source>
        <dbReference type="Pfam" id="PF01370"/>
    </source>
</evidence>
<sequence>MRIFVTGATGFIGSAVIPELQAAGHQVIGLTRSAEGADKLRAQGVEVHHGTLEDPETLTRGAEKADAVIHLAFDHDFSDFPDNCRKDAVAIAALGAALKGSDRPLLITSAVGMGTPAPGEMAREDVLNLEQRNPRTASERAGQDLLHEGVNVTAIRLSQIHDTRRQGLVSYLIDIARAKGEAVYVGDGEARWSACHIDDAARLYRLAAEKATPGARYNAVDEEGIRIRDITQAIGESLKLPVRSIAAAAAGEELGAMAHFAVLDMKASSAWTRAELGWTASGPSLLDDLAAMRHS</sequence>